<keyword evidence="3" id="KW-1185">Reference proteome</keyword>
<feature type="region of interest" description="Disordered" evidence="1">
    <location>
        <begin position="68"/>
        <end position="89"/>
    </location>
</feature>
<feature type="non-terminal residue" evidence="2">
    <location>
        <position position="1"/>
    </location>
</feature>
<dbReference type="OrthoDB" id="6928568at2759"/>
<comment type="caution">
    <text evidence="2">The sequence shown here is derived from an EMBL/GenBank/DDBJ whole genome shotgun (WGS) entry which is preliminary data.</text>
</comment>
<evidence type="ECO:0000313" key="3">
    <source>
        <dbReference type="Proteomes" id="UP000838756"/>
    </source>
</evidence>
<reference evidence="2" key="1">
    <citation type="submission" date="2022-03" db="EMBL/GenBank/DDBJ databases">
        <authorList>
            <person name="Lindestad O."/>
        </authorList>
    </citation>
    <scope>NUCLEOTIDE SEQUENCE</scope>
</reference>
<protein>
    <submittedName>
        <fullName evidence="2">Jg23597 protein</fullName>
    </submittedName>
</protein>
<evidence type="ECO:0000313" key="2">
    <source>
        <dbReference type="EMBL" id="CAH2215456.1"/>
    </source>
</evidence>
<gene>
    <name evidence="2" type="primary">jg23597</name>
    <name evidence="2" type="ORF">PAEG_LOCUS3608</name>
</gene>
<evidence type="ECO:0000256" key="1">
    <source>
        <dbReference type="SAM" id="MobiDB-lite"/>
    </source>
</evidence>
<dbReference type="Proteomes" id="UP000838756">
    <property type="component" value="Unassembled WGS sequence"/>
</dbReference>
<name>A0A8S4QN79_9NEOP</name>
<dbReference type="AlphaFoldDB" id="A0A8S4QN79"/>
<proteinExistence type="predicted"/>
<organism evidence="2 3">
    <name type="scientific">Pararge aegeria aegeria</name>
    <dbReference type="NCBI Taxonomy" id="348720"/>
    <lineage>
        <taxon>Eukaryota</taxon>
        <taxon>Metazoa</taxon>
        <taxon>Ecdysozoa</taxon>
        <taxon>Arthropoda</taxon>
        <taxon>Hexapoda</taxon>
        <taxon>Insecta</taxon>
        <taxon>Pterygota</taxon>
        <taxon>Neoptera</taxon>
        <taxon>Endopterygota</taxon>
        <taxon>Lepidoptera</taxon>
        <taxon>Glossata</taxon>
        <taxon>Ditrysia</taxon>
        <taxon>Papilionoidea</taxon>
        <taxon>Nymphalidae</taxon>
        <taxon>Satyrinae</taxon>
        <taxon>Satyrini</taxon>
        <taxon>Parargina</taxon>
        <taxon>Pararge</taxon>
    </lineage>
</organism>
<accession>A0A8S4QN79</accession>
<dbReference type="EMBL" id="CAKXAJ010011703">
    <property type="protein sequence ID" value="CAH2215456.1"/>
    <property type="molecule type" value="Genomic_DNA"/>
</dbReference>
<sequence>DRYVPHPIRSFNFIYVAFVATAGGAASREGSPIDTATPDSDVLVLEVPLGSTRVQLARKRYGDRSQLWRRGPNEQLLHEGSSPPQPTDALCDDSALSPHALVMLRTSEPLKSYQYSKCESLYSKMRKSY</sequence>